<accession>A0A8R2D1N5</accession>
<dbReference type="GeneID" id="107882702"/>
<dbReference type="PANTHER" id="PTHR31025:SF9">
    <property type="entry name" value="SI:DKEY-286J15.1"/>
    <property type="match status" value="1"/>
</dbReference>
<dbReference type="AlphaFoldDB" id="A0A8R2D1N5"/>
<evidence type="ECO:0000313" key="2">
    <source>
        <dbReference type="Proteomes" id="UP000007819"/>
    </source>
</evidence>
<reference evidence="1" key="2">
    <citation type="submission" date="2022-06" db="UniProtKB">
        <authorList>
            <consortium name="EnsemblMetazoa"/>
        </authorList>
    </citation>
    <scope>IDENTIFICATION</scope>
</reference>
<name>A0A8R2D1N5_ACYPI</name>
<dbReference type="OrthoDB" id="6586540at2759"/>
<dbReference type="KEGG" id="api:107882702"/>
<evidence type="ECO:0000313" key="1">
    <source>
        <dbReference type="EnsemblMetazoa" id="XP_016656983.2"/>
    </source>
</evidence>
<protein>
    <submittedName>
        <fullName evidence="1">Uncharacterized protein</fullName>
    </submittedName>
</protein>
<keyword evidence="2" id="KW-1185">Reference proteome</keyword>
<dbReference type="EnsemblMetazoa" id="XM_016801494.2">
    <property type="protein sequence ID" value="XP_016656983.2"/>
    <property type="gene ID" value="LOC107882702"/>
</dbReference>
<dbReference type="PANTHER" id="PTHR31025">
    <property type="entry name" value="SI:CH211-196P9.1-RELATED"/>
    <property type="match status" value="1"/>
</dbReference>
<dbReference type="Proteomes" id="UP000007819">
    <property type="component" value="Unassembled WGS sequence"/>
</dbReference>
<organism evidence="1 2">
    <name type="scientific">Acyrthosiphon pisum</name>
    <name type="common">Pea aphid</name>
    <dbReference type="NCBI Taxonomy" id="7029"/>
    <lineage>
        <taxon>Eukaryota</taxon>
        <taxon>Metazoa</taxon>
        <taxon>Ecdysozoa</taxon>
        <taxon>Arthropoda</taxon>
        <taxon>Hexapoda</taxon>
        <taxon>Insecta</taxon>
        <taxon>Pterygota</taxon>
        <taxon>Neoptera</taxon>
        <taxon>Paraneoptera</taxon>
        <taxon>Hemiptera</taxon>
        <taxon>Sternorrhyncha</taxon>
        <taxon>Aphidomorpha</taxon>
        <taxon>Aphidoidea</taxon>
        <taxon>Aphididae</taxon>
        <taxon>Macrosiphini</taxon>
        <taxon>Acyrthosiphon</taxon>
    </lineage>
</organism>
<reference evidence="2" key="1">
    <citation type="submission" date="2010-06" db="EMBL/GenBank/DDBJ databases">
        <authorList>
            <person name="Jiang H."/>
            <person name="Abraham K."/>
            <person name="Ali S."/>
            <person name="Alsbrooks S.L."/>
            <person name="Anim B.N."/>
            <person name="Anosike U.S."/>
            <person name="Attaway T."/>
            <person name="Bandaranaike D.P."/>
            <person name="Battles P.K."/>
            <person name="Bell S.N."/>
            <person name="Bell A.V."/>
            <person name="Beltran B."/>
            <person name="Bickham C."/>
            <person name="Bustamante Y."/>
            <person name="Caleb T."/>
            <person name="Canada A."/>
            <person name="Cardenas V."/>
            <person name="Carter K."/>
            <person name="Chacko J."/>
            <person name="Chandrabose M.N."/>
            <person name="Chavez D."/>
            <person name="Chavez A."/>
            <person name="Chen L."/>
            <person name="Chu H.-S."/>
            <person name="Claassen K.J."/>
            <person name="Cockrell R."/>
            <person name="Collins M."/>
            <person name="Cooper J.A."/>
            <person name="Cree A."/>
            <person name="Curry S.M."/>
            <person name="Da Y."/>
            <person name="Dao M.D."/>
            <person name="Das B."/>
            <person name="Davila M.-L."/>
            <person name="Davy-Carroll L."/>
            <person name="Denson S."/>
            <person name="Dinh H."/>
            <person name="Ebong V.E."/>
            <person name="Edwards J.R."/>
            <person name="Egan A."/>
            <person name="El-Daye J."/>
            <person name="Escobedo L."/>
            <person name="Fernandez S."/>
            <person name="Fernando P.R."/>
            <person name="Flagg N."/>
            <person name="Forbes L.D."/>
            <person name="Fowler R.G."/>
            <person name="Fu Q."/>
            <person name="Gabisi R.A."/>
            <person name="Ganer J."/>
            <person name="Garbino Pronczuk A."/>
            <person name="Garcia R.M."/>
            <person name="Garner T."/>
            <person name="Garrett T.E."/>
            <person name="Gonzalez D.A."/>
            <person name="Hamid H."/>
            <person name="Hawkins E.S."/>
            <person name="Hirani K."/>
            <person name="Hogues M.E."/>
            <person name="Hollins B."/>
            <person name="Hsiao C.-H."/>
            <person name="Jabil R."/>
            <person name="James M.L."/>
            <person name="Jhangiani S.N."/>
            <person name="Johnson B."/>
            <person name="Johnson Q."/>
            <person name="Joshi V."/>
            <person name="Kalu J.B."/>
            <person name="Kam C."/>
            <person name="Kashfia A."/>
            <person name="Keebler J."/>
            <person name="Kisamo H."/>
            <person name="Kovar C.L."/>
            <person name="Lago L.A."/>
            <person name="Lai C.-Y."/>
            <person name="Laidlaw J."/>
            <person name="Lara F."/>
            <person name="Le T.-K."/>
            <person name="Lee S.L."/>
            <person name="Legall F.H."/>
            <person name="Lemon S.J."/>
            <person name="Lewis L.R."/>
            <person name="Li B."/>
            <person name="Liu Y."/>
            <person name="Liu Y.-S."/>
            <person name="Lopez J."/>
            <person name="Lozado R.J."/>
            <person name="Lu J."/>
            <person name="Madu R.C."/>
            <person name="Maheshwari M."/>
            <person name="Maheshwari R."/>
            <person name="Malloy K."/>
            <person name="Martinez E."/>
            <person name="Mathew T."/>
            <person name="Mercado I.C."/>
            <person name="Mercado C."/>
            <person name="Meyer B."/>
            <person name="Montgomery K."/>
            <person name="Morgan M.B."/>
            <person name="Munidasa M."/>
            <person name="Nazareth L.V."/>
            <person name="Nelson J."/>
            <person name="Ng B.M."/>
            <person name="Nguyen N.B."/>
            <person name="Nguyen P.Q."/>
            <person name="Nguyen T."/>
            <person name="Obregon M."/>
            <person name="Okwuonu G.O."/>
            <person name="Onwere C.G."/>
            <person name="Orozco G."/>
            <person name="Parra A."/>
            <person name="Patel S."/>
            <person name="Patil S."/>
            <person name="Perez A."/>
            <person name="Perez Y."/>
            <person name="Pham C."/>
            <person name="Primus E.L."/>
            <person name="Pu L.-L."/>
            <person name="Puazo M."/>
            <person name="Qin X."/>
            <person name="Quiroz J.B."/>
            <person name="Reese J."/>
            <person name="Richards S."/>
            <person name="Rives C.M."/>
            <person name="Robberts R."/>
            <person name="Ruiz S.J."/>
            <person name="Ruiz M.J."/>
            <person name="Santibanez J."/>
            <person name="Schneider B.W."/>
            <person name="Sisson I."/>
            <person name="Smith M."/>
            <person name="Sodergren E."/>
            <person name="Song X.-Z."/>
            <person name="Song B.B."/>
            <person name="Summersgill H."/>
            <person name="Thelus R."/>
            <person name="Thornton R.D."/>
            <person name="Trejos Z.Y."/>
            <person name="Usmani K."/>
            <person name="Vattathil S."/>
            <person name="Villasana D."/>
            <person name="Walker D.L."/>
            <person name="Wang S."/>
            <person name="Wang K."/>
            <person name="White C.S."/>
            <person name="Williams A.C."/>
            <person name="Williamson J."/>
            <person name="Wilson K."/>
            <person name="Woghiren I.O."/>
            <person name="Woodworth J.R."/>
            <person name="Worley K.C."/>
            <person name="Wright R.A."/>
            <person name="Wu W."/>
            <person name="Young L."/>
            <person name="Zhang L."/>
            <person name="Zhang J."/>
            <person name="Zhu Y."/>
            <person name="Muzny D.M."/>
            <person name="Weinstock G."/>
            <person name="Gibbs R.A."/>
        </authorList>
    </citation>
    <scope>NUCLEOTIDE SEQUENCE [LARGE SCALE GENOMIC DNA]</scope>
    <source>
        <strain evidence="2">LSR1</strain>
    </source>
</reference>
<dbReference type="RefSeq" id="XP_016656983.2">
    <property type="nucleotide sequence ID" value="XM_016801494.2"/>
</dbReference>
<proteinExistence type="predicted"/>
<sequence length="562" mass="64582">MDSGKNLFESFMIDEDLREFTDLQPININQSFNSIENHSVVEEESISTESDLTNYIPTSDPNLTQNAYSLTITDKMHLKSTLEDWKVGYLYQTCVAECVDIQALKYISTDQIYELLSKYPLGVKIKFNHYVKEWRKKRQLQVPGSIIPSPSVTSSYQQVPPFSVYEVLNKSSQGALITNYYKTNNNLNESCRNLMIDIIISYLVEKNISMSVNLADTIATTISETFISELKETYFVRNSENKCPKGKLYSKYFNKMRNLKNHGLVPQEGICKKSKNANKNLTRVTAELDDELIAEEDAFSTISHLKHDDLSWPDVESAWKKTSVYRLKALKNSNFSYTEIQTTWVHYTKPLGYKLIDIDFQRLYQNAKDMLSVFDNTSTKLVQILNERVKDPTSRKLIASIIENSNSSENSRNSVIFYVLHAMLVPTSKTSYIDSEGKRCVIKYSISDSQQSYVLIAQTAAELEALLNSKKVNGNSIQPCLLIVGTISEPSQIMVYFDNIKYKVFSIVRAIDICFKIFHVFNLEYPIQSLDVWLFIQKFYFNIVSKYDKPCPLVNQIISELK</sequence>
<dbReference type="OMA" id="CTHNGRE"/>